<keyword evidence="2 4" id="KW-0560">Oxidoreductase</keyword>
<dbReference type="InterPro" id="IPR015590">
    <property type="entry name" value="Aldehyde_DH_dom"/>
</dbReference>
<comment type="similarity">
    <text evidence="1 4">Belongs to the aldehyde dehydrogenase family.</text>
</comment>
<evidence type="ECO:0000259" key="5">
    <source>
        <dbReference type="Pfam" id="PF00171"/>
    </source>
</evidence>
<dbReference type="PANTHER" id="PTHR11699">
    <property type="entry name" value="ALDEHYDE DEHYDROGENASE-RELATED"/>
    <property type="match status" value="1"/>
</dbReference>
<evidence type="ECO:0000256" key="2">
    <source>
        <dbReference type="ARBA" id="ARBA00023002"/>
    </source>
</evidence>
<organism evidence="6">
    <name type="scientific">Caulobacter sp. (strain K31)</name>
    <dbReference type="NCBI Taxonomy" id="366602"/>
    <lineage>
        <taxon>Bacteria</taxon>
        <taxon>Pseudomonadati</taxon>
        <taxon>Pseudomonadota</taxon>
        <taxon>Alphaproteobacteria</taxon>
        <taxon>Caulobacterales</taxon>
        <taxon>Caulobacteraceae</taxon>
        <taxon>Caulobacter</taxon>
    </lineage>
</organism>
<dbReference type="SUPFAM" id="SSF53720">
    <property type="entry name" value="ALDH-like"/>
    <property type="match status" value="1"/>
</dbReference>
<dbReference type="eggNOG" id="COG1012">
    <property type="taxonomic scope" value="Bacteria"/>
</dbReference>
<sequence>MEQRLHFIGAGVAPPASGLYMDVFDPATGRKIAEVAAGSASDVDRAVTAASDAFGAWRDLRPIERGRILTEIARLMRERAAEFIALEAAETGKPAWQTPIEVERAAQYFEFFGGLVNVGHGEILNLGSDYHCYTRREPYGVVGVILPWNAPLNQAARAIAPAIAVGNTVVAKPSEETPGSVLLLARLAVEACGLPPGVLNVVQGRGQEAGRPLIEHPQVRKVAFTGSLRAGQEIGRIAAERILPLTLELGGKSANLVFDDADFDAAVAGAVRAFALNAGQICLAGTRLLVQRSIYERFVAAVVAAVGALKVGPEGEAFVGPLTTAAQFDKVQAYFAIAAEEGAVLETGGRALADDRPQDGWFVYPTVYSGVTTDMRIAREEIFGPVLVVMPFEDEAQAVQIANGTDFGLAAGLWTRDLGRAHRVSALLEAGQIYVNEYHSGGIETPMGGYKSSGYGREKGVEALAHYTQLKCVTIRL</sequence>
<gene>
    <name evidence="6" type="ordered locus">Caul_0443</name>
</gene>
<evidence type="ECO:0000256" key="3">
    <source>
        <dbReference type="PROSITE-ProRule" id="PRU10007"/>
    </source>
</evidence>
<accession>B0T6G3</accession>
<feature type="domain" description="Aldehyde dehydrogenase" evidence="5">
    <location>
        <begin position="20"/>
        <end position="473"/>
    </location>
</feature>
<dbReference type="AlphaFoldDB" id="B0T6G3"/>
<dbReference type="PROSITE" id="PS00687">
    <property type="entry name" value="ALDEHYDE_DEHYDR_GLU"/>
    <property type="match status" value="1"/>
</dbReference>
<dbReference type="InterPro" id="IPR029510">
    <property type="entry name" value="Ald_DH_CS_GLU"/>
</dbReference>
<dbReference type="InterPro" id="IPR016162">
    <property type="entry name" value="Ald_DH_N"/>
</dbReference>
<dbReference type="InterPro" id="IPR016163">
    <property type="entry name" value="Ald_DH_C"/>
</dbReference>
<dbReference type="Pfam" id="PF00171">
    <property type="entry name" value="Aldedh"/>
    <property type="match status" value="1"/>
</dbReference>
<dbReference type="HOGENOM" id="CLU_005391_0_0_5"/>
<dbReference type="PROSITE" id="PS00070">
    <property type="entry name" value="ALDEHYDE_DEHYDR_CYS"/>
    <property type="match status" value="1"/>
</dbReference>
<dbReference type="EMBL" id="CP000927">
    <property type="protein sequence ID" value="ABZ69580.1"/>
    <property type="molecule type" value="Genomic_DNA"/>
</dbReference>
<name>B0T6G3_CAUSK</name>
<dbReference type="InterPro" id="IPR016160">
    <property type="entry name" value="Ald_DH_CS_CYS"/>
</dbReference>
<reference evidence="6" key="1">
    <citation type="submission" date="2008-01" db="EMBL/GenBank/DDBJ databases">
        <title>Complete sequence of chromosome of Caulobacter sp. K31.</title>
        <authorList>
            <consortium name="US DOE Joint Genome Institute"/>
            <person name="Copeland A."/>
            <person name="Lucas S."/>
            <person name="Lapidus A."/>
            <person name="Barry K."/>
            <person name="Glavina del Rio T."/>
            <person name="Dalin E."/>
            <person name="Tice H."/>
            <person name="Pitluck S."/>
            <person name="Bruce D."/>
            <person name="Goodwin L."/>
            <person name="Thompson L.S."/>
            <person name="Brettin T."/>
            <person name="Detter J.C."/>
            <person name="Han C."/>
            <person name="Schmutz J."/>
            <person name="Larimer F."/>
            <person name="Land M."/>
            <person name="Hauser L."/>
            <person name="Kyrpides N."/>
            <person name="Kim E."/>
            <person name="Stephens C."/>
            <person name="Richardson P."/>
        </authorList>
    </citation>
    <scope>NUCLEOTIDE SEQUENCE [LARGE SCALE GENOMIC DNA]</scope>
    <source>
        <strain evidence="6">K31</strain>
    </source>
</reference>
<dbReference type="STRING" id="366602.Caul_0443"/>
<evidence type="ECO:0000313" key="6">
    <source>
        <dbReference type="EMBL" id="ABZ69580.1"/>
    </source>
</evidence>
<dbReference type="OrthoDB" id="9772584at2"/>
<evidence type="ECO:0000256" key="4">
    <source>
        <dbReference type="RuleBase" id="RU003345"/>
    </source>
</evidence>
<evidence type="ECO:0000256" key="1">
    <source>
        <dbReference type="ARBA" id="ARBA00009986"/>
    </source>
</evidence>
<dbReference type="Gene3D" id="3.40.605.10">
    <property type="entry name" value="Aldehyde Dehydrogenase, Chain A, domain 1"/>
    <property type="match status" value="1"/>
</dbReference>
<dbReference type="Gene3D" id="3.40.309.10">
    <property type="entry name" value="Aldehyde Dehydrogenase, Chain A, domain 2"/>
    <property type="match status" value="1"/>
</dbReference>
<dbReference type="FunFam" id="3.40.605.10:FF:000007">
    <property type="entry name" value="NAD/NADP-dependent betaine aldehyde dehydrogenase"/>
    <property type="match status" value="1"/>
</dbReference>
<dbReference type="FunFam" id="3.40.309.10:FF:000012">
    <property type="entry name" value="Betaine aldehyde dehydrogenase"/>
    <property type="match status" value="1"/>
</dbReference>
<protein>
    <submittedName>
        <fullName evidence="6">Aldehyde dehydrogenase</fullName>
    </submittedName>
</protein>
<feature type="active site" evidence="3">
    <location>
        <position position="248"/>
    </location>
</feature>
<dbReference type="InterPro" id="IPR016161">
    <property type="entry name" value="Ald_DH/histidinol_DH"/>
</dbReference>
<proteinExistence type="inferred from homology"/>
<dbReference type="GO" id="GO:0016620">
    <property type="term" value="F:oxidoreductase activity, acting on the aldehyde or oxo group of donors, NAD or NADP as acceptor"/>
    <property type="evidence" value="ECO:0007669"/>
    <property type="project" value="InterPro"/>
</dbReference>
<dbReference type="KEGG" id="cak:Caul_0443"/>